<comment type="caution">
    <text evidence="3">The sequence shown here is derived from an EMBL/GenBank/DDBJ whole genome shotgun (WGS) entry which is preliminary data.</text>
</comment>
<evidence type="ECO:0000313" key="3">
    <source>
        <dbReference type="EMBL" id="GAA5192386.1"/>
    </source>
</evidence>
<gene>
    <name evidence="3" type="ORF">GCM10023322_51870</name>
</gene>
<dbReference type="EMBL" id="BAABJQ010000017">
    <property type="protein sequence ID" value="GAA5192386.1"/>
    <property type="molecule type" value="Genomic_DNA"/>
</dbReference>
<dbReference type="InterPro" id="IPR049082">
    <property type="entry name" value="T7SS_signal"/>
</dbReference>
<reference evidence="4" key="1">
    <citation type="journal article" date="2019" name="Int. J. Syst. Evol. Microbiol.">
        <title>The Global Catalogue of Microorganisms (GCM) 10K type strain sequencing project: providing services to taxonomists for standard genome sequencing and annotation.</title>
        <authorList>
            <consortium name="The Broad Institute Genomics Platform"/>
            <consortium name="The Broad Institute Genome Sequencing Center for Infectious Disease"/>
            <person name="Wu L."/>
            <person name="Ma J."/>
        </authorList>
    </citation>
    <scope>NUCLEOTIDE SEQUENCE [LARGE SCALE GENOMIC DNA]</scope>
    <source>
        <strain evidence="4">JCM 18304</strain>
    </source>
</reference>
<name>A0ABP9S8D7_9ACTN</name>
<dbReference type="RefSeq" id="WP_345633846.1">
    <property type="nucleotide sequence ID" value="NZ_BAABJQ010000017.1"/>
</dbReference>
<proteinExistence type="predicted"/>
<accession>A0ABP9S8D7</accession>
<keyword evidence="4" id="KW-1185">Reference proteome</keyword>
<feature type="region of interest" description="Disordered" evidence="1">
    <location>
        <begin position="138"/>
        <end position="161"/>
    </location>
</feature>
<organism evidence="3 4">
    <name type="scientific">Rugosimonospora acidiphila</name>
    <dbReference type="NCBI Taxonomy" id="556531"/>
    <lineage>
        <taxon>Bacteria</taxon>
        <taxon>Bacillati</taxon>
        <taxon>Actinomycetota</taxon>
        <taxon>Actinomycetes</taxon>
        <taxon>Micromonosporales</taxon>
        <taxon>Micromonosporaceae</taxon>
        <taxon>Rugosimonospora</taxon>
    </lineage>
</organism>
<dbReference type="Proteomes" id="UP001501570">
    <property type="component" value="Unassembled WGS sequence"/>
</dbReference>
<evidence type="ECO:0000259" key="2">
    <source>
        <dbReference type="Pfam" id="PF21725"/>
    </source>
</evidence>
<evidence type="ECO:0000313" key="4">
    <source>
        <dbReference type="Proteomes" id="UP001501570"/>
    </source>
</evidence>
<feature type="region of interest" description="Disordered" evidence="1">
    <location>
        <begin position="1"/>
        <end position="26"/>
    </location>
</feature>
<sequence length="609" mass="62933">MTRPGAAEWSVLDLDSDPVPGDPDSFDEITSAYQDLARTTQEAHDLLASGSQIDLGVGKAMDAFRDLIGKLPGRLDTMAQSYSQAADAYQRYLPSLQEAQSMSLRALDQARQASGDQGAAGAAVAAAQAALTALGGDQNADQTAKDSAQDDVTAAQNRQQQAQQSLDQAKALLGQATALRDQAARSAAQTLNQLAKDAPQRSLLEKIIEALKDFVDFLASTVVQWITTVLDVLSTIASFIFPPLGEALGLLSGAIDLGAALLTGDGGKIAMAAGGLALGLVPGGRLVGRIAKFAMEGGKALSGTVKSGIKAGTKELGGVKDIGAGAKSVDGAGRGIDANAASLGPGKFLKGKLSAAGAKLNDLRDDAALQFGYLRRKFDSSTIIGQTEKGNITSFSSKNVKSEPLLDNNGKTVGVLFPSKSTDVENFSGFGQTHANLATGKNLGGSMDFSGLKIIRSLPGEKADFKNNEFLPAPWLKQKADPNFVIAHGSPDSATVSLNSGKVVHVPGGEFAKVVNNNAIFKTATDANPKGSIGLLSCNFGNTAGDAGAKFASVMKNLGNTRPIYAGTDVVQITTGKDLDGLITDPGQSITTVAVNNGGRFRRLTPDNN</sequence>
<feature type="domain" description="Putative T7SS secretion signal" evidence="2">
    <location>
        <begin position="19"/>
        <end position="200"/>
    </location>
</feature>
<protein>
    <recommendedName>
        <fullName evidence="2">Putative T7SS secretion signal domain-containing protein</fullName>
    </recommendedName>
</protein>
<evidence type="ECO:0000256" key="1">
    <source>
        <dbReference type="SAM" id="MobiDB-lite"/>
    </source>
</evidence>
<dbReference type="Pfam" id="PF21725">
    <property type="entry name" value="T7SS_signal"/>
    <property type="match status" value="1"/>
</dbReference>